<dbReference type="PANTHER" id="PTHR42929:SF1">
    <property type="entry name" value="INNER MEMBRANE ABC TRANSPORTER PERMEASE PROTEIN YDCU-RELATED"/>
    <property type="match status" value="1"/>
</dbReference>
<dbReference type="AlphaFoldDB" id="A0A9J6ZGG5"/>
<evidence type="ECO:0000256" key="5">
    <source>
        <dbReference type="ARBA" id="ARBA00022692"/>
    </source>
</evidence>
<evidence type="ECO:0000313" key="10">
    <source>
        <dbReference type="EMBL" id="URN95275.1"/>
    </source>
</evidence>
<keyword evidence="5 8" id="KW-0812">Transmembrane</keyword>
<evidence type="ECO:0000256" key="1">
    <source>
        <dbReference type="ARBA" id="ARBA00004651"/>
    </source>
</evidence>
<feature type="transmembrane region" description="Helical" evidence="8">
    <location>
        <begin position="90"/>
        <end position="114"/>
    </location>
</feature>
<dbReference type="InterPro" id="IPR000515">
    <property type="entry name" value="MetI-like"/>
</dbReference>
<evidence type="ECO:0000256" key="2">
    <source>
        <dbReference type="ARBA" id="ARBA00007069"/>
    </source>
</evidence>
<dbReference type="PANTHER" id="PTHR42929">
    <property type="entry name" value="INNER MEMBRANE ABC TRANSPORTER PERMEASE PROTEIN YDCU-RELATED-RELATED"/>
    <property type="match status" value="1"/>
</dbReference>
<feature type="transmembrane region" description="Helical" evidence="8">
    <location>
        <begin position="134"/>
        <end position="158"/>
    </location>
</feature>
<evidence type="ECO:0000256" key="7">
    <source>
        <dbReference type="ARBA" id="ARBA00023136"/>
    </source>
</evidence>
<evidence type="ECO:0000256" key="3">
    <source>
        <dbReference type="ARBA" id="ARBA00022448"/>
    </source>
</evidence>
<evidence type="ECO:0000313" key="11">
    <source>
        <dbReference type="Proteomes" id="UP001056756"/>
    </source>
</evidence>
<dbReference type="Proteomes" id="UP001056756">
    <property type="component" value="Chromosome"/>
</dbReference>
<keyword evidence="4" id="KW-1003">Cell membrane</keyword>
<dbReference type="KEGG" id="plig:NAG76_03160"/>
<dbReference type="EMBL" id="CP097899">
    <property type="protein sequence ID" value="URN95275.1"/>
    <property type="molecule type" value="Genomic_DNA"/>
</dbReference>
<gene>
    <name evidence="10" type="ORF">NAG76_03160</name>
</gene>
<keyword evidence="7 8" id="KW-0472">Membrane</keyword>
<keyword evidence="3 8" id="KW-0813">Transport</keyword>
<dbReference type="Pfam" id="PF00528">
    <property type="entry name" value="BPD_transp_1"/>
    <property type="match status" value="1"/>
</dbReference>
<proteinExistence type="inferred from homology"/>
<evidence type="ECO:0000256" key="4">
    <source>
        <dbReference type="ARBA" id="ARBA00022475"/>
    </source>
</evidence>
<accession>A0A9J6ZGG5</accession>
<evidence type="ECO:0000256" key="8">
    <source>
        <dbReference type="RuleBase" id="RU363032"/>
    </source>
</evidence>
<dbReference type="CDD" id="cd06261">
    <property type="entry name" value="TM_PBP2"/>
    <property type="match status" value="1"/>
</dbReference>
<organism evidence="10 11">
    <name type="scientific">Candidatus Pristimantibacillus lignocellulolyticus</name>
    <dbReference type="NCBI Taxonomy" id="2994561"/>
    <lineage>
        <taxon>Bacteria</taxon>
        <taxon>Bacillati</taxon>
        <taxon>Bacillota</taxon>
        <taxon>Bacilli</taxon>
        <taxon>Bacillales</taxon>
        <taxon>Paenibacillaceae</taxon>
        <taxon>Candidatus Pristimantibacillus</taxon>
    </lineage>
</organism>
<dbReference type="GO" id="GO:0055085">
    <property type="term" value="P:transmembrane transport"/>
    <property type="evidence" value="ECO:0007669"/>
    <property type="project" value="InterPro"/>
</dbReference>
<dbReference type="Gene3D" id="1.10.3720.10">
    <property type="entry name" value="MetI-like"/>
    <property type="match status" value="1"/>
</dbReference>
<comment type="similarity">
    <text evidence="2">Belongs to the binding-protein-dependent transport system permease family. CysTW subfamily.</text>
</comment>
<name>A0A9J6ZGG5_9BACL</name>
<feature type="transmembrane region" description="Helical" evidence="8">
    <location>
        <begin position="12"/>
        <end position="33"/>
    </location>
</feature>
<feature type="transmembrane region" description="Helical" evidence="8">
    <location>
        <begin position="194"/>
        <end position="218"/>
    </location>
</feature>
<feature type="transmembrane region" description="Helical" evidence="8">
    <location>
        <begin position="61"/>
        <end position="83"/>
    </location>
</feature>
<dbReference type="PROSITE" id="PS50928">
    <property type="entry name" value="ABC_TM1"/>
    <property type="match status" value="1"/>
</dbReference>
<reference evidence="10" key="1">
    <citation type="submission" date="2022-05" db="EMBL/GenBank/DDBJ databases">
        <title>Novel bacterial taxa in a minimal lignocellulolytic consortium and its capacity to transform plastics disclosed by genome-resolved metagenomics.</title>
        <authorList>
            <person name="Rodriguez C.A.D."/>
            <person name="Diaz-Garcia L."/>
            <person name="Herrera K."/>
            <person name="Tarazona N.A."/>
            <person name="Sproer C."/>
            <person name="Overmann J."/>
            <person name="Jimenez D.J."/>
        </authorList>
    </citation>
    <scope>NUCLEOTIDE SEQUENCE</scope>
    <source>
        <strain evidence="10">MAG5</strain>
    </source>
</reference>
<dbReference type="GO" id="GO:0005886">
    <property type="term" value="C:plasma membrane"/>
    <property type="evidence" value="ECO:0007669"/>
    <property type="project" value="UniProtKB-SubCell"/>
</dbReference>
<evidence type="ECO:0000259" key="9">
    <source>
        <dbReference type="PROSITE" id="PS50928"/>
    </source>
</evidence>
<dbReference type="SUPFAM" id="SSF161098">
    <property type="entry name" value="MetI-like"/>
    <property type="match status" value="1"/>
</dbReference>
<evidence type="ECO:0000256" key="6">
    <source>
        <dbReference type="ARBA" id="ARBA00022989"/>
    </source>
</evidence>
<comment type="subcellular location">
    <subcellularLocation>
        <location evidence="1 8">Cell membrane</location>
        <topology evidence="1 8">Multi-pass membrane protein</topology>
    </subcellularLocation>
</comment>
<sequence>MEARTRNIYLVPYFLWIVLFVIAPIILIVYYSFFNVEGAFTFENYQKFFTPVYMKMTLSSFWYALLITIFSLAIAYPTAYLLTKTKHKSLWLLLIILPSWINLLLKAYAFIGIFGTYGVVNAVLETIGIGNRQILFTDFSFIFVSVYIFIPFMILPIYNALEKMNPSLIYAARDLGASSMGTFRKVIFPLTLDGVKAGCIAVFIPALSLFMLTRLIAGNRVITLGTAIEQHFLVTQDWGMGATIAVFLIIIMVVVMLLMGLRKRGIVLVKR</sequence>
<keyword evidence="6 8" id="KW-1133">Transmembrane helix</keyword>
<dbReference type="InterPro" id="IPR035906">
    <property type="entry name" value="MetI-like_sf"/>
</dbReference>
<feature type="domain" description="ABC transmembrane type-1" evidence="9">
    <location>
        <begin position="57"/>
        <end position="259"/>
    </location>
</feature>
<feature type="transmembrane region" description="Helical" evidence="8">
    <location>
        <begin position="238"/>
        <end position="261"/>
    </location>
</feature>
<protein>
    <submittedName>
        <fullName evidence="10">ABC transporter permease</fullName>
    </submittedName>
</protein>